<dbReference type="PANTHER" id="PTHR19308:SF53">
    <property type="entry name" value="CERAMIDE TRANSFER PROTEIN"/>
    <property type="match status" value="1"/>
</dbReference>
<dbReference type="PANTHER" id="PTHR19308">
    <property type="entry name" value="PHOSPHATIDYLCHOLINE TRANSFER PROTEIN"/>
    <property type="match status" value="1"/>
</dbReference>
<keyword evidence="18" id="KW-1185">Reference proteome</keyword>
<evidence type="ECO:0000256" key="2">
    <source>
        <dbReference type="ARBA" id="ARBA00004240"/>
    </source>
</evidence>
<protein>
    <recommendedName>
        <fullName evidence="5">Ceramide transfer protein</fullName>
    </recommendedName>
    <alternativeName>
        <fullName evidence="12">Collagen type IV alpha-3-binding protein</fullName>
    </alternativeName>
</protein>
<dbReference type="FunCoup" id="R7T7S0">
    <property type="interactions" value="2197"/>
</dbReference>
<keyword evidence="7" id="KW-0963">Cytoplasm</keyword>
<evidence type="ECO:0000313" key="17">
    <source>
        <dbReference type="EnsemblMetazoa" id="CapteP22682"/>
    </source>
</evidence>
<dbReference type="Pfam" id="PF00169">
    <property type="entry name" value="PH"/>
    <property type="match status" value="1"/>
</dbReference>
<dbReference type="InterPro" id="IPR041952">
    <property type="entry name" value="STARD11_START"/>
</dbReference>
<dbReference type="HOGENOM" id="CLU_017289_0_0_1"/>
<gene>
    <name evidence="16" type="ORF">CAPTEDRAFT_22682</name>
</gene>
<dbReference type="EnsemblMetazoa" id="CapteT22682">
    <property type="protein sequence ID" value="CapteP22682"/>
    <property type="gene ID" value="CapteG22682"/>
</dbReference>
<accession>R7T7S0</accession>
<evidence type="ECO:0000313" key="18">
    <source>
        <dbReference type="Proteomes" id="UP000014760"/>
    </source>
</evidence>
<name>R7T7S0_CAPTE</name>
<feature type="domain" description="PH" evidence="14">
    <location>
        <begin position="16"/>
        <end position="110"/>
    </location>
</feature>
<dbReference type="GO" id="GO:0035621">
    <property type="term" value="P:ER to Golgi ceramide transport"/>
    <property type="evidence" value="ECO:0007669"/>
    <property type="project" value="TreeGrafter"/>
</dbReference>
<keyword evidence="6" id="KW-0813">Transport</keyword>
<dbReference type="GO" id="GO:0008289">
    <property type="term" value="F:lipid binding"/>
    <property type="evidence" value="ECO:0007669"/>
    <property type="project" value="InterPro"/>
</dbReference>
<comment type="catalytic activity">
    <reaction evidence="1">
        <text>N-hexadecanoylsphing-4-enine(in) = N-hexadecanoylsphing-4-enine(out)</text>
        <dbReference type="Rhea" id="RHEA:45720"/>
        <dbReference type="ChEBI" id="CHEBI:72959"/>
    </reaction>
</comment>
<dbReference type="CDD" id="cd08872">
    <property type="entry name" value="START_STARD11-like"/>
    <property type="match status" value="1"/>
</dbReference>
<dbReference type="EMBL" id="KB311239">
    <property type="protein sequence ID" value="ELT89655.1"/>
    <property type="molecule type" value="Genomic_DNA"/>
</dbReference>
<dbReference type="CDD" id="cd13283">
    <property type="entry name" value="PH_GPBP"/>
    <property type="match status" value="1"/>
</dbReference>
<dbReference type="SMART" id="SM00234">
    <property type="entry name" value="START"/>
    <property type="match status" value="1"/>
</dbReference>
<sequence>LSDDEENDDFDDENQLPELAGTLCKWTNYIHGWQDRYFVLKDGALSYYKSENETGFGCRGAVSLSKVGLSPHEFDDCRFDVGVNDCVWYLRARSSEERSHWINAIDIHRQADSGYGSENNLRRQGSMLSLTSAASLSTASTSSFKRGRGLKEKLAEMETFRDILCRQVDTLQNYFDACTSALAHQTIHDPHAIDFKGESYTFKATTAGILATLSHCIELMSQREEAWRRRLEREVEKRRKVEEAYKHTLAERPKPIVLGGPDYEEGPHSMLHEDEFYDAIDAALDKMEKEEEKKISSQSSPDCAAPKPRALSSTEPDYKLKSEIESMMEEHISLADMTGSDMAGAWMLIAEDGDMKVFKREQEEDGMVIDPIKAIHTVKGITGHELCHHFWNPEVRMEWETTLDSSTVVEWLNKDSMITYQVHKRVWPATQRDSLFWSTIRHCPSEDDEGPDYWIVVNNSTEHEDCPLKDKQVRIRFNVAMICQTVVQPPESGKDIDRSDLTCKIQYSAQVNPGGWAPASVIRVISKREVPKFLKNFTSYVINKTKDKPIMF</sequence>
<keyword evidence="10" id="KW-0175">Coiled coil</keyword>
<dbReference type="SUPFAM" id="SSF55961">
    <property type="entry name" value="Bet v1-like"/>
    <property type="match status" value="1"/>
</dbReference>
<dbReference type="Pfam" id="PF01852">
    <property type="entry name" value="START"/>
    <property type="match status" value="1"/>
</dbReference>
<reference evidence="16 18" key="2">
    <citation type="journal article" date="2013" name="Nature">
        <title>Insights into bilaterian evolution from three spiralian genomes.</title>
        <authorList>
            <person name="Simakov O."/>
            <person name="Marletaz F."/>
            <person name="Cho S.J."/>
            <person name="Edsinger-Gonzales E."/>
            <person name="Havlak P."/>
            <person name="Hellsten U."/>
            <person name="Kuo D.H."/>
            <person name="Larsson T."/>
            <person name="Lv J."/>
            <person name="Arendt D."/>
            <person name="Savage R."/>
            <person name="Osoegawa K."/>
            <person name="de Jong P."/>
            <person name="Grimwood J."/>
            <person name="Chapman J.A."/>
            <person name="Shapiro H."/>
            <person name="Aerts A."/>
            <person name="Otillar R.P."/>
            <person name="Terry A.Y."/>
            <person name="Boore J.L."/>
            <person name="Grigoriev I.V."/>
            <person name="Lindberg D.R."/>
            <person name="Seaver E.C."/>
            <person name="Weisblat D.A."/>
            <person name="Putnam N.H."/>
            <person name="Rokhsar D.S."/>
        </authorList>
    </citation>
    <scope>NUCLEOTIDE SEQUENCE</scope>
    <source>
        <strain evidence="16 18">I ESC-2004</strain>
    </source>
</reference>
<evidence type="ECO:0000256" key="6">
    <source>
        <dbReference type="ARBA" id="ARBA00022448"/>
    </source>
</evidence>
<evidence type="ECO:0000313" key="16">
    <source>
        <dbReference type="EMBL" id="ELT89655.1"/>
    </source>
</evidence>
<dbReference type="PROSITE" id="PS50003">
    <property type="entry name" value="PH_DOMAIN"/>
    <property type="match status" value="1"/>
</dbReference>
<evidence type="ECO:0000256" key="5">
    <source>
        <dbReference type="ARBA" id="ARBA00021440"/>
    </source>
</evidence>
<reference evidence="18" key="1">
    <citation type="submission" date="2012-12" db="EMBL/GenBank/DDBJ databases">
        <authorList>
            <person name="Hellsten U."/>
            <person name="Grimwood J."/>
            <person name="Chapman J.A."/>
            <person name="Shapiro H."/>
            <person name="Aerts A."/>
            <person name="Otillar R.P."/>
            <person name="Terry A.Y."/>
            <person name="Boore J.L."/>
            <person name="Simakov O."/>
            <person name="Marletaz F."/>
            <person name="Cho S.-J."/>
            <person name="Edsinger-Gonzales E."/>
            <person name="Havlak P."/>
            <person name="Kuo D.-H."/>
            <person name="Larsson T."/>
            <person name="Lv J."/>
            <person name="Arendt D."/>
            <person name="Savage R."/>
            <person name="Osoegawa K."/>
            <person name="de Jong P."/>
            <person name="Lindberg D.R."/>
            <person name="Seaver E.C."/>
            <person name="Weisblat D.A."/>
            <person name="Putnam N.H."/>
            <person name="Grigoriev I.V."/>
            <person name="Rokhsar D.S."/>
        </authorList>
    </citation>
    <scope>NUCLEOTIDE SEQUENCE</scope>
    <source>
        <strain evidence="18">I ESC-2004</strain>
    </source>
</reference>
<reference evidence="17" key="3">
    <citation type="submission" date="2015-06" db="UniProtKB">
        <authorList>
            <consortium name="EnsemblMetazoa"/>
        </authorList>
    </citation>
    <scope>IDENTIFICATION</scope>
</reference>
<dbReference type="STRING" id="283909.R7T7S0"/>
<keyword evidence="11" id="KW-0445">Lipid transport</keyword>
<evidence type="ECO:0000259" key="15">
    <source>
        <dbReference type="PROSITE" id="PS50848"/>
    </source>
</evidence>
<feature type="domain" description="START" evidence="15">
    <location>
        <begin position="346"/>
        <end position="546"/>
    </location>
</feature>
<dbReference type="OMA" id="WSHMRRV"/>
<dbReference type="SUPFAM" id="SSF50729">
    <property type="entry name" value="PH domain-like"/>
    <property type="match status" value="1"/>
</dbReference>
<evidence type="ECO:0000256" key="12">
    <source>
        <dbReference type="ARBA" id="ARBA00031527"/>
    </source>
</evidence>
<keyword evidence="8" id="KW-0256">Endoplasmic reticulum</keyword>
<dbReference type="InterPro" id="IPR051213">
    <property type="entry name" value="START_lipid_transfer"/>
</dbReference>
<dbReference type="InterPro" id="IPR011993">
    <property type="entry name" value="PH-like_dom_sf"/>
</dbReference>
<dbReference type="Gene3D" id="3.30.530.20">
    <property type="match status" value="1"/>
</dbReference>
<evidence type="ECO:0000259" key="14">
    <source>
        <dbReference type="PROSITE" id="PS50003"/>
    </source>
</evidence>
<evidence type="ECO:0000256" key="13">
    <source>
        <dbReference type="SAM" id="MobiDB-lite"/>
    </source>
</evidence>
<dbReference type="InterPro" id="IPR001849">
    <property type="entry name" value="PH_domain"/>
</dbReference>
<proteinExistence type="predicted"/>
<dbReference type="InterPro" id="IPR023393">
    <property type="entry name" value="START-like_dom_sf"/>
</dbReference>
<evidence type="ECO:0000256" key="7">
    <source>
        <dbReference type="ARBA" id="ARBA00022490"/>
    </source>
</evidence>
<evidence type="ECO:0000256" key="4">
    <source>
        <dbReference type="ARBA" id="ARBA00004555"/>
    </source>
</evidence>
<dbReference type="Proteomes" id="UP000014760">
    <property type="component" value="Unassembled WGS sequence"/>
</dbReference>
<dbReference type="FunFam" id="2.30.29.30:FF:000382">
    <property type="entry name" value="Uncharacterized protein, isoform A"/>
    <property type="match status" value="1"/>
</dbReference>
<dbReference type="OrthoDB" id="14833at2759"/>
<evidence type="ECO:0000256" key="8">
    <source>
        <dbReference type="ARBA" id="ARBA00022824"/>
    </source>
</evidence>
<evidence type="ECO:0000256" key="1">
    <source>
        <dbReference type="ARBA" id="ARBA00000074"/>
    </source>
</evidence>
<dbReference type="FunFam" id="3.30.530.20:FF:000003">
    <property type="entry name" value="Collagen type IV alpha-3-binding protein-like protein"/>
    <property type="match status" value="1"/>
</dbReference>
<comment type="subcellular location">
    <subcellularLocation>
        <location evidence="3">Cytoplasm</location>
    </subcellularLocation>
    <subcellularLocation>
        <location evidence="2">Endoplasmic reticulum</location>
    </subcellularLocation>
    <subcellularLocation>
        <location evidence="4">Golgi apparatus</location>
    </subcellularLocation>
</comment>
<dbReference type="EMBL" id="AMQN01014754">
    <property type="status" value="NOT_ANNOTATED_CDS"/>
    <property type="molecule type" value="Genomic_DNA"/>
</dbReference>
<dbReference type="GO" id="GO:0005794">
    <property type="term" value="C:Golgi apparatus"/>
    <property type="evidence" value="ECO:0007669"/>
    <property type="project" value="UniProtKB-SubCell"/>
</dbReference>
<dbReference type="PROSITE" id="PS50848">
    <property type="entry name" value="START"/>
    <property type="match status" value="1"/>
</dbReference>
<dbReference type="EMBL" id="AMQN01014753">
    <property type="status" value="NOT_ANNOTATED_CDS"/>
    <property type="molecule type" value="Genomic_DNA"/>
</dbReference>
<evidence type="ECO:0000256" key="10">
    <source>
        <dbReference type="ARBA" id="ARBA00023054"/>
    </source>
</evidence>
<dbReference type="AlphaFoldDB" id="R7T7S0"/>
<organism evidence="16">
    <name type="scientific">Capitella teleta</name>
    <name type="common">Polychaete worm</name>
    <dbReference type="NCBI Taxonomy" id="283909"/>
    <lineage>
        <taxon>Eukaryota</taxon>
        <taxon>Metazoa</taxon>
        <taxon>Spiralia</taxon>
        <taxon>Lophotrochozoa</taxon>
        <taxon>Annelida</taxon>
        <taxon>Polychaeta</taxon>
        <taxon>Sedentaria</taxon>
        <taxon>Scolecida</taxon>
        <taxon>Capitellidae</taxon>
        <taxon>Capitella</taxon>
    </lineage>
</organism>
<keyword evidence="9" id="KW-0333">Golgi apparatus</keyword>
<feature type="non-terminal residue" evidence="16">
    <location>
        <position position="552"/>
    </location>
</feature>
<dbReference type="SMART" id="SM00233">
    <property type="entry name" value="PH"/>
    <property type="match status" value="1"/>
</dbReference>
<feature type="region of interest" description="Disordered" evidence="13">
    <location>
        <begin position="287"/>
        <end position="316"/>
    </location>
</feature>
<evidence type="ECO:0000256" key="3">
    <source>
        <dbReference type="ARBA" id="ARBA00004496"/>
    </source>
</evidence>
<dbReference type="GO" id="GO:0005783">
    <property type="term" value="C:endoplasmic reticulum"/>
    <property type="evidence" value="ECO:0007669"/>
    <property type="project" value="UniProtKB-SubCell"/>
</dbReference>
<evidence type="ECO:0000256" key="9">
    <source>
        <dbReference type="ARBA" id="ARBA00023034"/>
    </source>
</evidence>
<dbReference type="Gene3D" id="2.30.29.30">
    <property type="entry name" value="Pleckstrin-homology domain (PH domain)/Phosphotyrosine-binding domain (PTB)"/>
    <property type="match status" value="1"/>
</dbReference>
<evidence type="ECO:0000256" key="11">
    <source>
        <dbReference type="ARBA" id="ARBA00023055"/>
    </source>
</evidence>
<feature type="non-terminal residue" evidence="16">
    <location>
        <position position="1"/>
    </location>
</feature>
<dbReference type="InterPro" id="IPR002913">
    <property type="entry name" value="START_lipid-bd_dom"/>
</dbReference>